<keyword evidence="9" id="KW-0012">Acyltransferase</keyword>
<evidence type="ECO:0000256" key="6">
    <source>
        <dbReference type="ARBA" id="ARBA00022832"/>
    </source>
</evidence>
<proteinExistence type="inferred from homology"/>
<comment type="similarity">
    <text evidence="2 12">Belongs to the thiolase-like superfamily. Beta-ketoacyl-ACP synthases family.</text>
</comment>
<dbReference type="CDD" id="cd00834">
    <property type="entry name" value="KAS_I_II"/>
    <property type="match status" value="1"/>
</dbReference>
<evidence type="ECO:0000256" key="7">
    <source>
        <dbReference type="ARBA" id="ARBA00023098"/>
    </source>
</evidence>
<sequence length="802" mass="87685">MAIVGALKKTMASPPWRNLFSRRMSSFFFDPPPPLRSRRVVVTGLGMVTPLGCGVETTWKRLIEGECGIRALTHQDIKMNGFDSDTQSYTFDQLTSKVAAIVPCGTEPGEFNEELWLNSKDHRSMARFIGYAMCAAEEALKDANWMPTEPEERERTGVSVGGGTGSISDILDAAQMICEKRIRRLSPFFIPRILINMASGHISMKYGFQGPNHAAVTACATGAHSLGDATRMIQFGDSDVMVAGGTESSIDALSIAGFCKSRALTTKYNSSPQEASRPFDCGRDGIGEGSGVVVLEELEHAKNRGAKIYAEIRGYGMSGDAYHITQPHTDGRGAILAMTHALRQSGLHPKQVDYVNAHATSTPLGDAIEANAIKTIFSDHVTSGALALSSTKGAVGHLLGAAGAVEAIFSILAIHHGIAPPTLNLSQPDPVFKDAFMPLTTSKTMPIRAALSNSFGFGGTNASLMADRFSNLPKEIAHHILSFISFKDLTRVGSVSKRSQGFCLSTPFLNLNDFSDVRLRCSTSKGVLDSIDRFLSFHFSWRNHDTHENAGRIERCFCDEEKFQLSKWIEIAVRCNVEVVDLWIASSFWYPRLPTSLFLCPSLRSLVVINMECYISDAAASLDFSSNLEYIIILNISGDKIENVCINLVGSCYPSKKSFGFSTPNLKHLQWLGNFGTHVELGKLAGLERAEISSTCGVVDFDVLFCILHCEHRVRVLILNDEIVRVVDVELHKFSKLNQNSVFCSAFSMDSYVPLQLDGVCKVYSRTCSEFGEDGDISFSGSTRCSVEVTEHDDIQCAGFLP</sequence>
<dbReference type="PROSITE" id="PS50181">
    <property type="entry name" value="FBOX"/>
    <property type="match status" value="1"/>
</dbReference>
<accession>A0A498J8A9</accession>
<dbReference type="InterPro" id="IPR016039">
    <property type="entry name" value="Thiolase-like"/>
</dbReference>
<evidence type="ECO:0000259" key="14">
    <source>
        <dbReference type="PROSITE" id="PS52004"/>
    </source>
</evidence>
<dbReference type="SUPFAM" id="SSF81383">
    <property type="entry name" value="F-box domain"/>
    <property type="match status" value="1"/>
</dbReference>
<dbReference type="Gene3D" id="1.20.1280.50">
    <property type="match status" value="1"/>
</dbReference>
<dbReference type="AlphaFoldDB" id="A0A498J8A9"/>
<dbReference type="InterPro" id="IPR000794">
    <property type="entry name" value="Beta-ketoacyl_synthase"/>
</dbReference>
<gene>
    <name evidence="15" type="ORF">DVH24_032410</name>
</gene>
<evidence type="ECO:0000256" key="4">
    <source>
        <dbReference type="ARBA" id="ARBA00022516"/>
    </source>
</evidence>
<protein>
    <recommendedName>
        <fullName evidence="11">3-oxoacyl-[acyl-carrier-protein] synthase, mitochondrial</fullName>
        <ecNumber evidence="3">2.3.1.41</ecNumber>
    </recommendedName>
    <alternativeName>
        <fullName evidence="10">Beta-ketoacyl-ACP synthase</fullName>
    </alternativeName>
</protein>
<evidence type="ECO:0000256" key="8">
    <source>
        <dbReference type="ARBA" id="ARBA00023160"/>
    </source>
</evidence>
<comment type="pathway">
    <text evidence="1">Lipid metabolism; fatty acid biosynthesis.</text>
</comment>
<keyword evidence="7" id="KW-0443">Lipid metabolism</keyword>
<dbReference type="SMART" id="SM00825">
    <property type="entry name" value="PKS_KS"/>
    <property type="match status" value="1"/>
</dbReference>
<dbReference type="NCBIfam" id="TIGR03150">
    <property type="entry name" value="fabF"/>
    <property type="match status" value="1"/>
</dbReference>
<evidence type="ECO:0000256" key="12">
    <source>
        <dbReference type="RuleBase" id="RU003694"/>
    </source>
</evidence>
<dbReference type="Gene3D" id="3.40.47.10">
    <property type="match status" value="2"/>
</dbReference>
<dbReference type="SUPFAM" id="SSF53901">
    <property type="entry name" value="Thiolase-like"/>
    <property type="match status" value="2"/>
</dbReference>
<dbReference type="Pfam" id="PF12937">
    <property type="entry name" value="F-box-like"/>
    <property type="match status" value="1"/>
</dbReference>
<keyword evidence="16" id="KW-1185">Reference proteome</keyword>
<evidence type="ECO:0000256" key="1">
    <source>
        <dbReference type="ARBA" id="ARBA00005194"/>
    </source>
</evidence>
<dbReference type="InterPro" id="IPR036047">
    <property type="entry name" value="F-box-like_dom_sf"/>
</dbReference>
<evidence type="ECO:0000256" key="11">
    <source>
        <dbReference type="ARBA" id="ARBA00072686"/>
    </source>
</evidence>
<dbReference type="GO" id="GO:0005739">
    <property type="term" value="C:mitochondrion"/>
    <property type="evidence" value="ECO:0007669"/>
    <property type="project" value="TreeGrafter"/>
</dbReference>
<dbReference type="PANTHER" id="PTHR11712">
    <property type="entry name" value="POLYKETIDE SYNTHASE-RELATED"/>
    <property type="match status" value="1"/>
</dbReference>
<feature type="domain" description="F-box" evidence="13">
    <location>
        <begin position="466"/>
        <end position="498"/>
    </location>
</feature>
<organism evidence="15 16">
    <name type="scientific">Malus domestica</name>
    <name type="common">Apple</name>
    <name type="synonym">Pyrus malus</name>
    <dbReference type="NCBI Taxonomy" id="3750"/>
    <lineage>
        <taxon>Eukaryota</taxon>
        <taxon>Viridiplantae</taxon>
        <taxon>Streptophyta</taxon>
        <taxon>Embryophyta</taxon>
        <taxon>Tracheophyta</taxon>
        <taxon>Spermatophyta</taxon>
        <taxon>Magnoliopsida</taxon>
        <taxon>eudicotyledons</taxon>
        <taxon>Gunneridae</taxon>
        <taxon>Pentapetalae</taxon>
        <taxon>rosids</taxon>
        <taxon>fabids</taxon>
        <taxon>Rosales</taxon>
        <taxon>Rosaceae</taxon>
        <taxon>Amygdaloideae</taxon>
        <taxon>Maleae</taxon>
        <taxon>Malus</taxon>
    </lineage>
</organism>
<evidence type="ECO:0000313" key="16">
    <source>
        <dbReference type="Proteomes" id="UP000290289"/>
    </source>
</evidence>
<dbReference type="InterPro" id="IPR014031">
    <property type="entry name" value="Ketoacyl_synth_C"/>
</dbReference>
<feature type="domain" description="Ketosynthase family 3 (KS3)" evidence="14">
    <location>
        <begin position="37"/>
        <end position="468"/>
    </location>
</feature>
<dbReference type="Pfam" id="PF02801">
    <property type="entry name" value="Ketoacyl-synt_C"/>
    <property type="match status" value="1"/>
</dbReference>
<keyword evidence="8" id="KW-0275">Fatty acid biosynthesis</keyword>
<dbReference type="STRING" id="3750.A0A498J8A9"/>
<evidence type="ECO:0000256" key="10">
    <source>
        <dbReference type="ARBA" id="ARBA00044350"/>
    </source>
</evidence>
<dbReference type="Proteomes" id="UP000290289">
    <property type="component" value="Chromosome 9"/>
</dbReference>
<dbReference type="InterPro" id="IPR020841">
    <property type="entry name" value="PKS_Beta-ketoAc_synthase_dom"/>
</dbReference>
<dbReference type="PROSITE" id="PS00606">
    <property type="entry name" value="KS3_1"/>
    <property type="match status" value="1"/>
</dbReference>
<evidence type="ECO:0000256" key="3">
    <source>
        <dbReference type="ARBA" id="ARBA00013191"/>
    </source>
</evidence>
<dbReference type="NCBIfam" id="NF005589">
    <property type="entry name" value="PRK07314.1"/>
    <property type="match status" value="1"/>
</dbReference>
<keyword evidence="4" id="KW-0444">Lipid biosynthesis</keyword>
<evidence type="ECO:0000256" key="5">
    <source>
        <dbReference type="ARBA" id="ARBA00022679"/>
    </source>
</evidence>
<dbReference type="InterPro" id="IPR014030">
    <property type="entry name" value="Ketoacyl_synth_N"/>
</dbReference>
<dbReference type="FunFam" id="3.40.47.10:FF:000024">
    <property type="entry name" value="3-oxoacyl-[acyl-carrier-protein] synthase, mitochondrial"/>
    <property type="match status" value="1"/>
</dbReference>
<evidence type="ECO:0000256" key="9">
    <source>
        <dbReference type="ARBA" id="ARBA00023315"/>
    </source>
</evidence>
<dbReference type="FunFam" id="3.40.47.10:FF:000015">
    <property type="entry name" value="3-oxoacyl-[acyl-carrier-protein] synthase, mitochondrial"/>
    <property type="match status" value="1"/>
</dbReference>
<dbReference type="PANTHER" id="PTHR11712:SF297">
    <property type="entry name" value="3-OXOACYL-[ACYL-CARRIER-PROTEIN] SYNTHASE, MITOCHONDRIAL"/>
    <property type="match status" value="1"/>
</dbReference>
<dbReference type="InterPro" id="IPR018201">
    <property type="entry name" value="Ketoacyl_synth_AS"/>
</dbReference>
<dbReference type="Pfam" id="PF00109">
    <property type="entry name" value="ketoacyl-synt"/>
    <property type="match status" value="1"/>
</dbReference>
<dbReference type="GO" id="GO:0006633">
    <property type="term" value="P:fatty acid biosynthetic process"/>
    <property type="evidence" value="ECO:0007669"/>
    <property type="project" value="UniProtKB-KW"/>
</dbReference>
<evidence type="ECO:0000313" key="15">
    <source>
        <dbReference type="EMBL" id="RXH90053.1"/>
    </source>
</evidence>
<dbReference type="PROSITE" id="PS52004">
    <property type="entry name" value="KS3_2"/>
    <property type="match status" value="1"/>
</dbReference>
<reference evidence="15 16" key="1">
    <citation type="submission" date="2018-10" db="EMBL/GenBank/DDBJ databases">
        <title>A high-quality apple genome assembly.</title>
        <authorList>
            <person name="Hu J."/>
        </authorList>
    </citation>
    <scope>NUCLEOTIDE SEQUENCE [LARGE SCALE GENOMIC DNA]</scope>
    <source>
        <strain evidence="16">cv. HFTH1</strain>
        <tissue evidence="15">Young leaf</tissue>
    </source>
</reference>
<dbReference type="InterPro" id="IPR017568">
    <property type="entry name" value="3-oxoacyl-ACP_synth-2"/>
</dbReference>
<evidence type="ECO:0000256" key="2">
    <source>
        <dbReference type="ARBA" id="ARBA00008467"/>
    </source>
</evidence>
<dbReference type="EMBL" id="RDQH01000335">
    <property type="protein sequence ID" value="RXH90053.1"/>
    <property type="molecule type" value="Genomic_DNA"/>
</dbReference>
<dbReference type="EC" id="2.3.1.41" evidence="3"/>
<keyword evidence="6" id="KW-0276">Fatty acid metabolism</keyword>
<dbReference type="InterPro" id="IPR001810">
    <property type="entry name" value="F-box_dom"/>
</dbReference>
<keyword evidence="5 12" id="KW-0808">Transferase</keyword>
<name>A0A498J8A9_MALDO</name>
<evidence type="ECO:0000259" key="13">
    <source>
        <dbReference type="PROSITE" id="PS50181"/>
    </source>
</evidence>
<dbReference type="GO" id="GO:0004315">
    <property type="term" value="F:3-oxoacyl-[acyl-carrier-protein] synthase activity"/>
    <property type="evidence" value="ECO:0007669"/>
    <property type="project" value="UniProtKB-EC"/>
</dbReference>
<comment type="caution">
    <text evidence="15">The sequence shown here is derived from an EMBL/GenBank/DDBJ whole genome shotgun (WGS) entry which is preliminary data.</text>
</comment>